<dbReference type="STRING" id="1454001.AW08_03175"/>
<keyword evidence="11" id="KW-1185">Reference proteome</keyword>
<evidence type="ECO:0000256" key="5">
    <source>
        <dbReference type="ARBA" id="ARBA00022985"/>
    </source>
</evidence>
<feature type="transmembrane region" description="Helical" evidence="8">
    <location>
        <begin position="496"/>
        <end position="518"/>
    </location>
</feature>
<dbReference type="EMBL" id="JFAX01000022">
    <property type="protein sequence ID" value="EXI65504.1"/>
    <property type="molecule type" value="Genomic_DNA"/>
</dbReference>
<dbReference type="SUPFAM" id="SSF53448">
    <property type="entry name" value="Nucleotide-diphospho-sugar transferases"/>
    <property type="match status" value="1"/>
</dbReference>
<organism evidence="10 11">
    <name type="scientific">Candidatus Accumulibacter adjunctus</name>
    <dbReference type="NCBI Taxonomy" id="1454001"/>
    <lineage>
        <taxon>Bacteria</taxon>
        <taxon>Pseudomonadati</taxon>
        <taxon>Pseudomonadota</taxon>
        <taxon>Betaproteobacteria</taxon>
        <taxon>Candidatus Accumulibacter</taxon>
    </lineage>
</organism>
<keyword evidence="1" id="KW-1003">Cell membrane</keyword>
<dbReference type="InterPro" id="IPR000326">
    <property type="entry name" value="PAP2/HPO"/>
</dbReference>
<evidence type="ECO:0000256" key="8">
    <source>
        <dbReference type="SAM" id="Phobius"/>
    </source>
</evidence>
<protein>
    <submittedName>
        <fullName evidence="10">Undecaprenyl-phosphate 4-deoxy-4-formamido-L-arabinose transferase</fullName>
        <ecNumber evidence="10">2.4.2.53</ecNumber>
    </submittedName>
</protein>
<dbReference type="GO" id="GO:0099621">
    <property type="term" value="F:undecaprenyl-phosphate 4-deoxy-4-formamido-L-arabinose transferase activity"/>
    <property type="evidence" value="ECO:0007669"/>
    <property type="project" value="UniProtKB-EC"/>
</dbReference>
<dbReference type="Pfam" id="PF00535">
    <property type="entry name" value="Glycos_transf_2"/>
    <property type="match status" value="1"/>
</dbReference>
<gene>
    <name evidence="10" type="primary">arnC_2</name>
    <name evidence="10" type="ORF">AW08_03175</name>
</gene>
<keyword evidence="2 10" id="KW-0328">Glycosyltransferase</keyword>
<dbReference type="PANTHER" id="PTHR48090">
    <property type="entry name" value="UNDECAPRENYL-PHOSPHATE 4-DEOXY-4-FORMAMIDO-L-ARABINOSE TRANSFERASE-RELATED"/>
    <property type="match status" value="1"/>
</dbReference>
<sequence length="556" mass="60921">MDERLLLWINQDWAHPLLDGLFWWVSQRPWFSFPLAALLLADSVRRCGWRTGGRTFLLLAVTVAAGDALGNLLKDWFAEPRPCLILHEQLRSVGRSAPGPCGAELSGMPSNHALNFAAAATFVALATPWRGWRIGLLIGAVLVGLSRVYLGKHYPSQVFAGALIGAFVGWLAAWLATRCRAMPALPSPIVATPSTSSHPATIAMNPDCIAAPPSPAPTAPAGVLPPHRLSVVVPLYNERDNVAPLLAGIHDALAHYPCPWELIVVDDGSSDGTDERLSSETGHYGPHVHVLGLQRNFGQTAAMQAGIDAARGDVIATLDGDLQNDPADLPRLVERLLNGHLDLVVGWRQNRQDNVWLRTIPSHLANRLIGKITGVRLHDYGCSLKVYRASVIKEVRLYGEMHRFIPAWMSVRTKPCRIQEEVVHHRPRLHGESKYGLSRTFRVLVDLLSVYFFQRFLTRPGHFFGRIGLVSGTLGAVILLYLFAQKLFLAANIGARPLLLIGVLLVLMAIQFLTTGVLSELITRTYFASGGNRPYAIRSGPADDLATSAGWYQAHE</sequence>
<dbReference type="SUPFAM" id="SSF48317">
    <property type="entry name" value="Acid phosphatase/Vanadium-dependent haloperoxidase"/>
    <property type="match status" value="1"/>
</dbReference>
<evidence type="ECO:0000313" key="10">
    <source>
        <dbReference type="EMBL" id="EXI65504.1"/>
    </source>
</evidence>
<evidence type="ECO:0000256" key="7">
    <source>
        <dbReference type="ARBA" id="ARBA00023136"/>
    </source>
</evidence>
<dbReference type="CDD" id="cd04187">
    <property type="entry name" value="DPM1_like_bac"/>
    <property type="match status" value="1"/>
</dbReference>
<dbReference type="InterPro" id="IPR050256">
    <property type="entry name" value="Glycosyltransferase_2"/>
</dbReference>
<evidence type="ECO:0000256" key="3">
    <source>
        <dbReference type="ARBA" id="ARBA00022679"/>
    </source>
</evidence>
<name>A0A011PGZ8_9PROT</name>
<evidence type="ECO:0000313" key="11">
    <source>
        <dbReference type="Proteomes" id="UP000020218"/>
    </source>
</evidence>
<proteinExistence type="predicted"/>
<keyword evidence="3 10" id="KW-0808">Transferase</keyword>
<dbReference type="Gene3D" id="3.90.550.10">
    <property type="entry name" value="Spore Coat Polysaccharide Biosynthesis Protein SpsA, Chain A"/>
    <property type="match status" value="1"/>
</dbReference>
<dbReference type="AlphaFoldDB" id="A0A011PGZ8"/>
<dbReference type="Pfam" id="PF01569">
    <property type="entry name" value="PAP2"/>
    <property type="match status" value="1"/>
</dbReference>
<dbReference type="PATRIC" id="fig|1454001.3.peg.3220"/>
<feature type="transmembrane region" description="Helical" evidence="8">
    <location>
        <begin position="134"/>
        <end position="150"/>
    </location>
</feature>
<evidence type="ECO:0000256" key="4">
    <source>
        <dbReference type="ARBA" id="ARBA00022692"/>
    </source>
</evidence>
<accession>A0A011PGZ8</accession>
<dbReference type="InterPro" id="IPR001173">
    <property type="entry name" value="Glyco_trans_2-like"/>
</dbReference>
<evidence type="ECO:0000256" key="1">
    <source>
        <dbReference type="ARBA" id="ARBA00022475"/>
    </source>
</evidence>
<feature type="domain" description="Phosphatidic acid phosphatase type 2/haloperoxidase" evidence="9">
    <location>
        <begin position="55"/>
        <end position="173"/>
    </location>
</feature>
<dbReference type="GO" id="GO:0005886">
    <property type="term" value="C:plasma membrane"/>
    <property type="evidence" value="ECO:0007669"/>
    <property type="project" value="TreeGrafter"/>
</dbReference>
<evidence type="ECO:0000259" key="9">
    <source>
        <dbReference type="SMART" id="SM00014"/>
    </source>
</evidence>
<evidence type="ECO:0000256" key="2">
    <source>
        <dbReference type="ARBA" id="ARBA00022676"/>
    </source>
</evidence>
<dbReference type="PANTHER" id="PTHR48090:SF3">
    <property type="entry name" value="UNDECAPRENYL-PHOSPHATE 4-DEOXY-4-FORMAMIDO-L-ARABINOSE TRANSFERASE"/>
    <property type="match status" value="1"/>
</dbReference>
<dbReference type="Proteomes" id="UP000020218">
    <property type="component" value="Unassembled WGS sequence"/>
</dbReference>
<dbReference type="EC" id="2.4.2.53" evidence="10"/>
<dbReference type="InterPro" id="IPR036938">
    <property type="entry name" value="PAP2/HPO_sf"/>
</dbReference>
<keyword evidence="6 8" id="KW-1133">Transmembrane helix</keyword>
<dbReference type="SMART" id="SM00014">
    <property type="entry name" value="acidPPc"/>
    <property type="match status" value="1"/>
</dbReference>
<evidence type="ECO:0000256" key="6">
    <source>
        <dbReference type="ARBA" id="ARBA00022989"/>
    </source>
</evidence>
<keyword evidence="7 8" id="KW-0472">Membrane</keyword>
<comment type="caution">
    <text evidence="10">The sequence shown here is derived from an EMBL/GenBank/DDBJ whole genome shotgun (WGS) entry which is preliminary data.</text>
</comment>
<feature type="transmembrane region" description="Helical" evidence="8">
    <location>
        <begin position="156"/>
        <end position="176"/>
    </location>
</feature>
<keyword evidence="4 8" id="KW-0812">Transmembrane</keyword>
<keyword evidence="5" id="KW-0448">Lipopolysaccharide biosynthesis</keyword>
<dbReference type="Gene3D" id="1.20.144.10">
    <property type="entry name" value="Phosphatidic acid phosphatase type 2/haloperoxidase"/>
    <property type="match status" value="1"/>
</dbReference>
<reference evidence="10" key="1">
    <citation type="submission" date="2014-02" db="EMBL/GenBank/DDBJ databases">
        <title>Expanding our view of genomic diversity in Candidatus Accumulibacter clades.</title>
        <authorList>
            <person name="Skennerton C.T."/>
            <person name="Barr J.J."/>
            <person name="Slater F.R."/>
            <person name="Bond P.L."/>
            <person name="Tyson G.W."/>
        </authorList>
    </citation>
    <scope>NUCLEOTIDE SEQUENCE [LARGE SCALE GENOMIC DNA]</scope>
</reference>
<dbReference type="InterPro" id="IPR029044">
    <property type="entry name" value="Nucleotide-diphossugar_trans"/>
</dbReference>
<dbReference type="GO" id="GO:0009103">
    <property type="term" value="P:lipopolysaccharide biosynthetic process"/>
    <property type="evidence" value="ECO:0007669"/>
    <property type="project" value="UniProtKB-KW"/>
</dbReference>
<feature type="transmembrane region" description="Helical" evidence="8">
    <location>
        <begin position="463"/>
        <end position="484"/>
    </location>
</feature>